<keyword evidence="3" id="KW-1185">Reference proteome</keyword>
<dbReference type="PROSITE" id="PS50013">
    <property type="entry name" value="CHROMO_2"/>
    <property type="match status" value="1"/>
</dbReference>
<dbReference type="SUPFAM" id="SSF54160">
    <property type="entry name" value="Chromo domain-like"/>
    <property type="match status" value="1"/>
</dbReference>
<evidence type="ECO:0000313" key="2">
    <source>
        <dbReference type="EMBL" id="GMF34090.1"/>
    </source>
</evidence>
<organism evidence="2 3">
    <name type="scientific">Phytophthora fragariaefolia</name>
    <dbReference type="NCBI Taxonomy" id="1490495"/>
    <lineage>
        <taxon>Eukaryota</taxon>
        <taxon>Sar</taxon>
        <taxon>Stramenopiles</taxon>
        <taxon>Oomycota</taxon>
        <taxon>Peronosporomycetes</taxon>
        <taxon>Peronosporales</taxon>
        <taxon>Peronosporaceae</taxon>
        <taxon>Phytophthora</taxon>
    </lineage>
</organism>
<gene>
    <name evidence="2" type="ORF">Pfra01_000865500</name>
</gene>
<name>A0A9W6X972_9STRA</name>
<dbReference type="OrthoDB" id="101786at2759"/>
<evidence type="ECO:0000313" key="3">
    <source>
        <dbReference type="Proteomes" id="UP001165121"/>
    </source>
</evidence>
<feature type="domain" description="Chromo" evidence="1">
    <location>
        <begin position="139"/>
        <end position="190"/>
    </location>
</feature>
<protein>
    <submittedName>
        <fullName evidence="2">Unnamed protein product</fullName>
    </submittedName>
</protein>
<dbReference type="Proteomes" id="UP001165121">
    <property type="component" value="Unassembled WGS sequence"/>
</dbReference>
<dbReference type="InterPro" id="IPR016197">
    <property type="entry name" value="Chromo-like_dom_sf"/>
</dbReference>
<dbReference type="Gene3D" id="2.40.50.40">
    <property type="match status" value="1"/>
</dbReference>
<proteinExistence type="predicted"/>
<reference evidence="2" key="1">
    <citation type="submission" date="2023-04" db="EMBL/GenBank/DDBJ databases">
        <title>Phytophthora fragariaefolia NBRC 109709.</title>
        <authorList>
            <person name="Ichikawa N."/>
            <person name="Sato H."/>
            <person name="Tonouchi N."/>
        </authorList>
    </citation>
    <scope>NUCLEOTIDE SEQUENCE</scope>
    <source>
        <strain evidence="2">NBRC 109709</strain>
    </source>
</reference>
<comment type="caution">
    <text evidence="2">The sequence shown here is derived from an EMBL/GenBank/DDBJ whole genome shotgun (WGS) entry which is preliminary data.</text>
</comment>
<sequence length="204" mass="23238">MVVSHRADADPLLVVDFACVGELESLRSSLHEMRKEVLDTKERKRLQDMAAHKGSVVNFDVGDFVLWSGIDQRLPNNTLLGQWVGPFKEIEAKPHSFGIQHLISGREYDVHASRLKLYVDAELNKTEEMLELVSSQGMMLGEKTICDHRFNHTLERWVLLVSWMGLQPIENSWEPLTTLLQDGPSKVREYAIACEADDPLQQVE</sequence>
<accession>A0A9W6X972</accession>
<dbReference type="InterPro" id="IPR000953">
    <property type="entry name" value="Chromo/chromo_shadow_dom"/>
</dbReference>
<dbReference type="EMBL" id="BSXT01000790">
    <property type="protein sequence ID" value="GMF34090.1"/>
    <property type="molecule type" value="Genomic_DNA"/>
</dbReference>
<evidence type="ECO:0000259" key="1">
    <source>
        <dbReference type="PROSITE" id="PS50013"/>
    </source>
</evidence>
<dbReference type="AlphaFoldDB" id="A0A9W6X972"/>